<dbReference type="GO" id="GO:0005737">
    <property type="term" value="C:cytoplasm"/>
    <property type="evidence" value="ECO:0007669"/>
    <property type="project" value="UniProtKB-SubCell"/>
</dbReference>
<accession>A0A6A6BN52</accession>
<dbReference type="RefSeq" id="XP_033401244.1">
    <property type="nucleotide sequence ID" value="XM_033539853.1"/>
</dbReference>
<sequence length="820" mass="89156">MAHQEKIGQLTQQASTDIASGNLSHAAELLREASAIQPDSPHIKELWQTLQLAESRGPIVRLCKSYVDSRSEPDGNEAVRYIQNTQIGRDVAAEVVQILMDFTGEDAIADKITGALFKAQPTARSCLASHLKDQPHSTFERLFERGDESIDGLFAVLLDPSAWVLGEEKRIAALRDIFMLSLAQMMEAGLEHPERVMKAIARALVAEASHLNGIIDADGFDVILASLDIRQPVSLRSQATLATAKLLELSPDNSTKLITRFVTQSVAQPTTDGLITAFSAAAAIFPIATASAAHLFLTEGFLENFGHLVASRGSQRLEQAALELVSAACIDKNCRDAINKNCRDWLLGISRSSADKNKANKAALILVKLHQVNLEEESAMTSESDDNEQDDLVHRFKRVILDSAVIAKQESMEGLAYSSLQPKVKEELANDKQFLRELINVLSNPSVPKPLMFGGLTIISNLTTYRPTRTEEQKKMQQLKAYANTKKPVPEDPLDDDKYVTARCGKLIDAGVVPLLVVECKRASPSVLAQILQTFLSLSREQKHRGTMAQQGAIKTLLQASEIATSHHQHTQTSYGQASARTAAHALARILISVNPNHIFSASSALPITSAIRSLITLLEDDPTQEQRDLLPIFESLLALTNLASTGEDAANTIIRLTWSRLEDLMLANNTMVQRAAVELVCNLMASPQGVFKFADGSPQASNRLHVLLALSDVDDFATRCAAGGALAMLTEWDAAVEAVLKRDRGVEILFGLCEDDSQDLQHRGVVCIKNIVSAPGEAGANGREKVKALNGVEKLKDVLKKSRNPEVLSEGVAALKALV</sequence>
<dbReference type="Gene3D" id="1.25.10.100">
    <property type="match status" value="1"/>
</dbReference>
<dbReference type="InterPro" id="IPR016024">
    <property type="entry name" value="ARM-type_fold"/>
</dbReference>
<dbReference type="PANTHER" id="PTHR45994:SF1">
    <property type="entry name" value="FI21225P1"/>
    <property type="match status" value="1"/>
</dbReference>
<reference evidence="4" key="1">
    <citation type="journal article" date="2020" name="Stud. Mycol.">
        <title>101 Dothideomycetes genomes: a test case for predicting lifestyles and emergence of pathogens.</title>
        <authorList>
            <person name="Haridas S."/>
            <person name="Albert R."/>
            <person name="Binder M."/>
            <person name="Bloem J."/>
            <person name="Labutti K."/>
            <person name="Salamov A."/>
            <person name="Andreopoulos B."/>
            <person name="Baker S."/>
            <person name="Barry K."/>
            <person name="Bills G."/>
            <person name="Bluhm B."/>
            <person name="Cannon C."/>
            <person name="Castanera R."/>
            <person name="Culley D."/>
            <person name="Daum C."/>
            <person name="Ezra D."/>
            <person name="Gonzalez J."/>
            <person name="Henrissat B."/>
            <person name="Kuo A."/>
            <person name="Liang C."/>
            <person name="Lipzen A."/>
            <person name="Lutzoni F."/>
            <person name="Magnuson J."/>
            <person name="Mondo S."/>
            <person name="Nolan M."/>
            <person name="Ohm R."/>
            <person name="Pangilinan J."/>
            <person name="Park H.-J."/>
            <person name="Ramirez L."/>
            <person name="Alfaro M."/>
            <person name="Sun H."/>
            <person name="Tritt A."/>
            <person name="Yoshinaga Y."/>
            <person name="Zwiers L.-H."/>
            <person name="Turgeon B."/>
            <person name="Goodwin S."/>
            <person name="Spatafora J."/>
            <person name="Crous P."/>
            <person name="Grigoriev I."/>
        </authorList>
    </citation>
    <scope>NUCLEOTIDE SEQUENCE</scope>
    <source>
        <strain evidence="4">CBS 121167</strain>
    </source>
</reference>
<gene>
    <name evidence="4" type="ORF">K452DRAFT_283889</name>
</gene>
<evidence type="ECO:0000313" key="4">
    <source>
        <dbReference type="EMBL" id="KAF2145532.1"/>
    </source>
</evidence>
<evidence type="ECO:0000256" key="2">
    <source>
        <dbReference type="ARBA" id="ARBA00022490"/>
    </source>
</evidence>
<dbReference type="GO" id="GO:0051879">
    <property type="term" value="F:Hsp90 protein binding"/>
    <property type="evidence" value="ECO:0007669"/>
    <property type="project" value="TreeGrafter"/>
</dbReference>
<dbReference type="InterPro" id="IPR011989">
    <property type="entry name" value="ARM-like"/>
</dbReference>
<dbReference type="GeneID" id="54297349"/>
<dbReference type="PANTHER" id="PTHR45994">
    <property type="entry name" value="FI21225P1"/>
    <property type="match status" value="1"/>
</dbReference>
<proteinExistence type="predicted"/>
<evidence type="ECO:0000259" key="3">
    <source>
        <dbReference type="Pfam" id="PF11701"/>
    </source>
</evidence>
<dbReference type="Gene3D" id="1.25.10.10">
    <property type="entry name" value="Leucine-rich Repeat Variant"/>
    <property type="match status" value="1"/>
</dbReference>
<dbReference type="EMBL" id="ML995477">
    <property type="protein sequence ID" value="KAF2145532.1"/>
    <property type="molecule type" value="Genomic_DNA"/>
</dbReference>
<dbReference type="AlphaFoldDB" id="A0A6A6BN52"/>
<dbReference type="SUPFAM" id="SSF48371">
    <property type="entry name" value="ARM repeat"/>
    <property type="match status" value="2"/>
</dbReference>
<organism evidence="4 5">
    <name type="scientific">Aplosporella prunicola CBS 121167</name>
    <dbReference type="NCBI Taxonomy" id="1176127"/>
    <lineage>
        <taxon>Eukaryota</taxon>
        <taxon>Fungi</taxon>
        <taxon>Dikarya</taxon>
        <taxon>Ascomycota</taxon>
        <taxon>Pezizomycotina</taxon>
        <taxon>Dothideomycetes</taxon>
        <taxon>Dothideomycetes incertae sedis</taxon>
        <taxon>Botryosphaeriales</taxon>
        <taxon>Aplosporellaceae</taxon>
        <taxon>Aplosporella</taxon>
    </lineage>
</organism>
<comment type="subcellular location">
    <subcellularLocation>
        <location evidence="1">Cytoplasm</location>
    </subcellularLocation>
</comment>
<dbReference type="InterPro" id="IPR024660">
    <property type="entry name" value="UCS_central_dom"/>
</dbReference>
<keyword evidence="2" id="KW-0963">Cytoplasm</keyword>
<evidence type="ECO:0000256" key="1">
    <source>
        <dbReference type="ARBA" id="ARBA00004496"/>
    </source>
</evidence>
<dbReference type="Pfam" id="PF11701">
    <property type="entry name" value="UNC45-central"/>
    <property type="match status" value="1"/>
</dbReference>
<protein>
    <recommendedName>
        <fullName evidence="3">UNC-45/Cro1/She4 central domain-containing protein</fullName>
    </recommendedName>
</protein>
<name>A0A6A6BN52_9PEZI</name>
<dbReference type="Proteomes" id="UP000799438">
    <property type="component" value="Unassembled WGS sequence"/>
</dbReference>
<evidence type="ECO:0000313" key="5">
    <source>
        <dbReference type="Proteomes" id="UP000799438"/>
    </source>
</evidence>
<keyword evidence="5" id="KW-1185">Reference proteome</keyword>
<dbReference type="OrthoDB" id="5574718at2759"/>
<feature type="domain" description="UNC-45/Cro1/She4 central" evidence="3">
    <location>
        <begin position="218"/>
        <end position="369"/>
    </location>
</feature>